<dbReference type="InterPro" id="IPR011043">
    <property type="entry name" value="Gal_Oxase/kelch_b-propeller"/>
</dbReference>
<dbReference type="AlphaFoldDB" id="A0A8H4A3E7"/>
<proteinExistence type="predicted"/>
<evidence type="ECO:0000256" key="4">
    <source>
        <dbReference type="SAM" id="Phobius"/>
    </source>
</evidence>
<dbReference type="PANTHER" id="PTHR46093">
    <property type="entry name" value="ACYL-COA-BINDING DOMAIN-CONTAINING PROTEIN 5"/>
    <property type="match status" value="1"/>
</dbReference>
<feature type="transmembrane region" description="Helical" evidence="4">
    <location>
        <begin position="269"/>
        <end position="293"/>
    </location>
</feature>
<gene>
    <name evidence="5" type="ORF">F8M41_007375</name>
</gene>
<dbReference type="OrthoDB" id="432528at2759"/>
<sequence length="359" mass="39538">MYLINQNALVTDVIYAFDTKSQQWVLPVINGTGPNRRRGVQAVSDNTGKIYYFGGNSDYITTGSPTANVTRYNTLNILDTAQLSWSIGSTIDAPSPREGYSATLFINLIIFIGGRENSYNGQPFSLVNISQIPVYDTQSSKWYLTTVGGANVSNRHSHSAILAQNDLIIIYGGVSEGGVPAPQQLIALNITSSPYQWIVPTTSYLSLYAMPPPLSLHSATSVGKYMIIAFGNITNITRSASLSIYLLDTTNWTWVTTFQPSNPINTVNIVVIGAIFGIAFFILIIIAFIVLYIKLRRRNSPNFPPTKTSPPSSSRNSISNQFPNPQEIMPESYDVRTTYTRPRSKPNPLLKPYSTLANT</sequence>
<reference evidence="5 6" key="1">
    <citation type="journal article" date="2019" name="Environ. Microbiol.">
        <title>At the nexus of three kingdoms: the genome of the mycorrhizal fungus Gigaspora margarita provides insights into plant, endobacterial and fungal interactions.</title>
        <authorList>
            <person name="Venice F."/>
            <person name="Ghignone S."/>
            <person name="Salvioli di Fossalunga A."/>
            <person name="Amselem J."/>
            <person name="Novero M."/>
            <person name="Xianan X."/>
            <person name="Sedzielewska Toro K."/>
            <person name="Morin E."/>
            <person name="Lipzen A."/>
            <person name="Grigoriev I.V."/>
            <person name="Henrissat B."/>
            <person name="Martin F.M."/>
            <person name="Bonfante P."/>
        </authorList>
    </citation>
    <scope>NUCLEOTIDE SEQUENCE [LARGE SCALE GENOMIC DNA]</scope>
    <source>
        <strain evidence="5 6">BEG34</strain>
    </source>
</reference>
<dbReference type="EMBL" id="WTPW01001743">
    <property type="protein sequence ID" value="KAF0416824.1"/>
    <property type="molecule type" value="Genomic_DNA"/>
</dbReference>
<evidence type="ECO:0000256" key="3">
    <source>
        <dbReference type="SAM" id="MobiDB-lite"/>
    </source>
</evidence>
<feature type="compositionally biased region" description="Low complexity" evidence="3">
    <location>
        <begin position="309"/>
        <end position="323"/>
    </location>
</feature>
<feature type="region of interest" description="Disordered" evidence="3">
    <location>
        <begin position="302"/>
        <end position="359"/>
    </location>
</feature>
<dbReference type="Gene3D" id="2.120.10.80">
    <property type="entry name" value="Kelch-type beta propeller"/>
    <property type="match status" value="1"/>
</dbReference>
<keyword evidence="4" id="KW-0472">Membrane</keyword>
<dbReference type="Proteomes" id="UP000439903">
    <property type="component" value="Unassembled WGS sequence"/>
</dbReference>
<evidence type="ECO:0000313" key="5">
    <source>
        <dbReference type="EMBL" id="KAF0416824.1"/>
    </source>
</evidence>
<evidence type="ECO:0000313" key="6">
    <source>
        <dbReference type="Proteomes" id="UP000439903"/>
    </source>
</evidence>
<keyword evidence="4" id="KW-1133">Transmembrane helix</keyword>
<comment type="caution">
    <text evidence="5">The sequence shown here is derived from an EMBL/GenBank/DDBJ whole genome shotgun (WGS) entry which is preliminary data.</text>
</comment>
<dbReference type="SUPFAM" id="SSF50965">
    <property type="entry name" value="Galactose oxidase, central domain"/>
    <property type="match status" value="1"/>
</dbReference>
<keyword evidence="4" id="KW-0812">Transmembrane</keyword>
<protein>
    <submittedName>
        <fullName evidence="5">Galactose oxidase</fullName>
    </submittedName>
</protein>
<keyword evidence="1" id="KW-0880">Kelch repeat</keyword>
<name>A0A8H4A3E7_GIGMA</name>
<accession>A0A8H4A3E7</accession>
<keyword evidence="6" id="KW-1185">Reference proteome</keyword>
<dbReference type="InterPro" id="IPR015915">
    <property type="entry name" value="Kelch-typ_b-propeller"/>
</dbReference>
<organism evidence="5 6">
    <name type="scientific">Gigaspora margarita</name>
    <dbReference type="NCBI Taxonomy" id="4874"/>
    <lineage>
        <taxon>Eukaryota</taxon>
        <taxon>Fungi</taxon>
        <taxon>Fungi incertae sedis</taxon>
        <taxon>Mucoromycota</taxon>
        <taxon>Glomeromycotina</taxon>
        <taxon>Glomeromycetes</taxon>
        <taxon>Diversisporales</taxon>
        <taxon>Gigasporaceae</taxon>
        <taxon>Gigaspora</taxon>
    </lineage>
</organism>
<evidence type="ECO:0000256" key="2">
    <source>
        <dbReference type="ARBA" id="ARBA00022737"/>
    </source>
</evidence>
<dbReference type="PANTHER" id="PTHR46093:SF18">
    <property type="entry name" value="FIBRONECTIN TYPE-III DOMAIN-CONTAINING PROTEIN"/>
    <property type="match status" value="1"/>
</dbReference>
<evidence type="ECO:0000256" key="1">
    <source>
        <dbReference type="ARBA" id="ARBA00022441"/>
    </source>
</evidence>
<keyword evidence="2" id="KW-0677">Repeat</keyword>
<dbReference type="Pfam" id="PF24681">
    <property type="entry name" value="Kelch_KLHDC2_KLHL20_DRC7"/>
    <property type="match status" value="1"/>
</dbReference>